<proteinExistence type="predicted"/>
<reference evidence="2" key="1">
    <citation type="submission" date="2015-11" db="EMBL/GenBank/DDBJ databases">
        <title>De novo transcriptome assembly of four potential Pierce s Disease insect vectors from Arizona vineyards.</title>
        <authorList>
            <person name="Tassone E.E."/>
        </authorList>
    </citation>
    <scope>NUCLEOTIDE SEQUENCE</scope>
</reference>
<sequence>MAGLTFYLVMLVLVSAQNWARAADVASLTKEIVKSLQGLDTLFPKSSATAECKDGIKDKVLMVIKDLDKCNSTKNPKTITACVKELTDYPGKVSLGQVSESQVVEFDTLAYVTGKVLEVLNELDKEYPQSPANKNCQNGIENMRNWFLKKEDLCRAKIGKPRDDCEAEMVTNVRGAFPLLDILREYCEGGGRE</sequence>
<evidence type="ECO:0000313" key="2">
    <source>
        <dbReference type="EMBL" id="JAS52398.1"/>
    </source>
</evidence>
<protein>
    <recommendedName>
        <fullName evidence="3">Secreted protein</fullName>
    </recommendedName>
</protein>
<accession>A0A1B6FQC8</accession>
<dbReference type="AlphaFoldDB" id="A0A1B6FQC8"/>
<gene>
    <name evidence="2" type="ORF">g.15401</name>
</gene>
<evidence type="ECO:0008006" key="3">
    <source>
        <dbReference type="Google" id="ProtNLM"/>
    </source>
</evidence>
<feature type="signal peptide" evidence="1">
    <location>
        <begin position="1"/>
        <end position="22"/>
    </location>
</feature>
<organism evidence="2">
    <name type="scientific">Cuerna arida</name>
    <dbReference type="NCBI Taxonomy" id="1464854"/>
    <lineage>
        <taxon>Eukaryota</taxon>
        <taxon>Metazoa</taxon>
        <taxon>Ecdysozoa</taxon>
        <taxon>Arthropoda</taxon>
        <taxon>Hexapoda</taxon>
        <taxon>Insecta</taxon>
        <taxon>Pterygota</taxon>
        <taxon>Neoptera</taxon>
        <taxon>Paraneoptera</taxon>
        <taxon>Hemiptera</taxon>
        <taxon>Auchenorrhyncha</taxon>
        <taxon>Membracoidea</taxon>
        <taxon>Cicadellidae</taxon>
        <taxon>Cicadellinae</taxon>
        <taxon>Proconiini</taxon>
        <taxon>Cuerna</taxon>
    </lineage>
</organism>
<name>A0A1B6FQC8_9HEMI</name>
<dbReference type="EMBL" id="GECZ01017371">
    <property type="protein sequence ID" value="JAS52398.1"/>
    <property type="molecule type" value="Transcribed_RNA"/>
</dbReference>
<feature type="chain" id="PRO_5008583005" description="Secreted protein" evidence="1">
    <location>
        <begin position="23"/>
        <end position="193"/>
    </location>
</feature>
<keyword evidence="1" id="KW-0732">Signal</keyword>
<evidence type="ECO:0000256" key="1">
    <source>
        <dbReference type="SAM" id="SignalP"/>
    </source>
</evidence>